<feature type="transmembrane region" description="Helical" evidence="2">
    <location>
        <begin position="85"/>
        <end position="103"/>
    </location>
</feature>
<dbReference type="GO" id="GO:0008080">
    <property type="term" value="F:N-acetyltransferase activity"/>
    <property type="evidence" value="ECO:0007669"/>
    <property type="project" value="InterPro"/>
</dbReference>
<feature type="transmembrane region" description="Helical" evidence="2">
    <location>
        <begin position="56"/>
        <end position="79"/>
    </location>
</feature>
<dbReference type="Gene3D" id="3.40.630.30">
    <property type="match status" value="1"/>
</dbReference>
<keyword evidence="1 4" id="KW-0808">Transferase</keyword>
<protein>
    <submittedName>
        <fullName evidence="4">Acyl-CoA N-acyltransferase</fullName>
    </submittedName>
</protein>
<dbReference type="EMBL" id="QPFP01000033">
    <property type="protein sequence ID" value="TEB28378.1"/>
    <property type="molecule type" value="Genomic_DNA"/>
</dbReference>
<sequence length="258" mass="29275">MSALDSKHGPPLTDGQLRLRLYEDADLGQVRNLVVAGNLRGRSLENSSLGVGKKALLWEPIVAISYVVGLIGLFVLFTARQDPTRILSGLALCAVIPLWVKLWRWQLVKRWNVYVREFLDEGDMVDVGRFYAVEKPKDNDDGGPSAFWVVEATEGKEKRIVGCIGLDSRGHTDKSCGELRRLSISEDYRRRGIALLLIRTLYTYARERGVTKLTLTTTTYQKAARELYKRLGWVEVKRFALGVPLVWDLHLYTLELKL</sequence>
<dbReference type="STRING" id="71717.A0A4Y7T381"/>
<evidence type="ECO:0000313" key="5">
    <source>
        <dbReference type="Proteomes" id="UP000298030"/>
    </source>
</evidence>
<dbReference type="Proteomes" id="UP000298030">
    <property type="component" value="Unassembled WGS sequence"/>
</dbReference>
<dbReference type="Pfam" id="PF00583">
    <property type="entry name" value="Acetyltransf_1"/>
    <property type="match status" value="1"/>
</dbReference>
<gene>
    <name evidence="4" type="ORF">FA13DRAFT_1735746</name>
</gene>
<accession>A0A4Y7T381</accession>
<dbReference type="InterPro" id="IPR050769">
    <property type="entry name" value="NAT_camello-type"/>
</dbReference>
<dbReference type="OrthoDB" id="41532at2759"/>
<dbReference type="PANTHER" id="PTHR13947">
    <property type="entry name" value="GNAT FAMILY N-ACETYLTRANSFERASE"/>
    <property type="match status" value="1"/>
</dbReference>
<keyword evidence="4" id="KW-0012">Acyltransferase</keyword>
<dbReference type="AlphaFoldDB" id="A0A4Y7T381"/>
<dbReference type="InterPro" id="IPR016181">
    <property type="entry name" value="Acyl_CoA_acyltransferase"/>
</dbReference>
<dbReference type="PANTHER" id="PTHR13947:SF37">
    <property type="entry name" value="LD18367P"/>
    <property type="match status" value="1"/>
</dbReference>
<dbReference type="CDD" id="cd04301">
    <property type="entry name" value="NAT_SF"/>
    <property type="match status" value="1"/>
</dbReference>
<keyword evidence="2" id="KW-0812">Transmembrane</keyword>
<dbReference type="SUPFAM" id="SSF55729">
    <property type="entry name" value="Acyl-CoA N-acyltransferases (Nat)"/>
    <property type="match status" value="1"/>
</dbReference>
<keyword evidence="2" id="KW-1133">Transmembrane helix</keyword>
<keyword evidence="2" id="KW-0472">Membrane</keyword>
<reference evidence="4 5" key="1">
    <citation type="journal article" date="2019" name="Nat. Ecol. Evol.">
        <title>Megaphylogeny resolves global patterns of mushroom evolution.</title>
        <authorList>
            <person name="Varga T."/>
            <person name="Krizsan K."/>
            <person name="Foldi C."/>
            <person name="Dima B."/>
            <person name="Sanchez-Garcia M."/>
            <person name="Sanchez-Ramirez S."/>
            <person name="Szollosi G.J."/>
            <person name="Szarkandi J.G."/>
            <person name="Papp V."/>
            <person name="Albert L."/>
            <person name="Andreopoulos W."/>
            <person name="Angelini C."/>
            <person name="Antonin V."/>
            <person name="Barry K.W."/>
            <person name="Bougher N.L."/>
            <person name="Buchanan P."/>
            <person name="Buyck B."/>
            <person name="Bense V."/>
            <person name="Catcheside P."/>
            <person name="Chovatia M."/>
            <person name="Cooper J."/>
            <person name="Damon W."/>
            <person name="Desjardin D."/>
            <person name="Finy P."/>
            <person name="Geml J."/>
            <person name="Haridas S."/>
            <person name="Hughes K."/>
            <person name="Justo A."/>
            <person name="Karasinski D."/>
            <person name="Kautmanova I."/>
            <person name="Kiss B."/>
            <person name="Kocsube S."/>
            <person name="Kotiranta H."/>
            <person name="LaButti K.M."/>
            <person name="Lechner B.E."/>
            <person name="Liimatainen K."/>
            <person name="Lipzen A."/>
            <person name="Lukacs Z."/>
            <person name="Mihaltcheva S."/>
            <person name="Morgado L.N."/>
            <person name="Niskanen T."/>
            <person name="Noordeloos M.E."/>
            <person name="Ohm R.A."/>
            <person name="Ortiz-Santana B."/>
            <person name="Ovrebo C."/>
            <person name="Racz N."/>
            <person name="Riley R."/>
            <person name="Savchenko A."/>
            <person name="Shiryaev A."/>
            <person name="Soop K."/>
            <person name="Spirin V."/>
            <person name="Szebenyi C."/>
            <person name="Tomsovsky M."/>
            <person name="Tulloss R.E."/>
            <person name="Uehling J."/>
            <person name="Grigoriev I.V."/>
            <person name="Vagvolgyi C."/>
            <person name="Papp T."/>
            <person name="Martin F.M."/>
            <person name="Miettinen O."/>
            <person name="Hibbett D.S."/>
            <person name="Nagy L.G."/>
        </authorList>
    </citation>
    <scope>NUCLEOTIDE SEQUENCE [LARGE SCALE GENOMIC DNA]</scope>
    <source>
        <strain evidence="4 5">FP101781</strain>
    </source>
</reference>
<evidence type="ECO:0000256" key="2">
    <source>
        <dbReference type="SAM" id="Phobius"/>
    </source>
</evidence>
<keyword evidence="5" id="KW-1185">Reference proteome</keyword>
<evidence type="ECO:0000256" key="1">
    <source>
        <dbReference type="ARBA" id="ARBA00022679"/>
    </source>
</evidence>
<name>A0A4Y7T381_COPMI</name>
<proteinExistence type="predicted"/>
<dbReference type="InterPro" id="IPR000182">
    <property type="entry name" value="GNAT_dom"/>
</dbReference>
<evidence type="ECO:0000259" key="3">
    <source>
        <dbReference type="PROSITE" id="PS51186"/>
    </source>
</evidence>
<evidence type="ECO:0000313" key="4">
    <source>
        <dbReference type="EMBL" id="TEB28378.1"/>
    </source>
</evidence>
<dbReference type="PROSITE" id="PS51186">
    <property type="entry name" value="GNAT"/>
    <property type="match status" value="1"/>
</dbReference>
<comment type="caution">
    <text evidence="4">The sequence shown here is derived from an EMBL/GenBank/DDBJ whole genome shotgun (WGS) entry which is preliminary data.</text>
</comment>
<organism evidence="4 5">
    <name type="scientific">Coprinellus micaceus</name>
    <name type="common">Glistening ink-cap mushroom</name>
    <name type="synonym">Coprinus micaceus</name>
    <dbReference type="NCBI Taxonomy" id="71717"/>
    <lineage>
        <taxon>Eukaryota</taxon>
        <taxon>Fungi</taxon>
        <taxon>Dikarya</taxon>
        <taxon>Basidiomycota</taxon>
        <taxon>Agaricomycotina</taxon>
        <taxon>Agaricomycetes</taxon>
        <taxon>Agaricomycetidae</taxon>
        <taxon>Agaricales</taxon>
        <taxon>Agaricineae</taxon>
        <taxon>Psathyrellaceae</taxon>
        <taxon>Coprinellus</taxon>
    </lineage>
</organism>
<feature type="domain" description="N-acetyltransferase" evidence="3">
    <location>
        <begin position="85"/>
        <end position="252"/>
    </location>
</feature>